<feature type="transmembrane region" description="Helical" evidence="8">
    <location>
        <begin position="138"/>
        <end position="161"/>
    </location>
</feature>
<organism evidence="9 10">
    <name type="scientific">Cohnella yongneupensis</name>
    <dbReference type="NCBI Taxonomy" id="425006"/>
    <lineage>
        <taxon>Bacteria</taxon>
        <taxon>Bacillati</taxon>
        <taxon>Bacillota</taxon>
        <taxon>Bacilli</taxon>
        <taxon>Bacillales</taxon>
        <taxon>Paenibacillaceae</taxon>
        <taxon>Cohnella</taxon>
    </lineage>
</organism>
<protein>
    <submittedName>
        <fullName evidence="9">Accessory gene regulator ArgB-like protein</fullName>
    </submittedName>
</protein>
<dbReference type="Proteomes" id="UP001596108">
    <property type="component" value="Unassembled WGS sequence"/>
</dbReference>
<keyword evidence="10" id="KW-1185">Reference proteome</keyword>
<feature type="transmembrane region" description="Helical" evidence="8">
    <location>
        <begin position="38"/>
        <end position="67"/>
    </location>
</feature>
<evidence type="ECO:0000256" key="7">
    <source>
        <dbReference type="ARBA" id="ARBA00023136"/>
    </source>
</evidence>
<evidence type="ECO:0000256" key="4">
    <source>
        <dbReference type="ARBA" id="ARBA00022692"/>
    </source>
</evidence>
<keyword evidence="2" id="KW-0673">Quorum sensing</keyword>
<keyword evidence="6 8" id="KW-1133">Transmembrane helix</keyword>
<name>A0ABW0QZD5_9BACL</name>
<keyword evidence="3" id="KW-0645">Protease</keyword>
<proteinExistence type="predicted"/>
<dbReference type="SMART" id="SM00793">
    <property type="entry name" value="AgrB"/>
    <property type="match status" value="1"/>
</dbReference>
<keyword evidence="1" id="KW-1003">Cell membrane</keyword>
<feature type="transmembrane region" description="Helical" evidence="8">
    <location>
        <begin position="79"/>
        <end position="96"/>
    </location>
</feature>
<feature type="transmembrane region" description="Helical" evidence="8">
    <location>
        <begin position="102"/>
        <end position="118"/>
    </location>
</feature>
<dbReference type="EMBL" id="JBHSNC010000036">
    <property type="protein sequence ID" value="MFC5530145.1"/>
    <property type="molecule type" value="Genomic_DNA"/>
</dbReference>
<evidence type="ECO:0000256" key="2">
    <source>
        <dbReference type="ARBA" id="ARBA00022654"/>
    </source>
</evidence>
<dbReference type="RefSeq" id="WP_378112082.1">
    <property type="nucleotide sequence ID" value="NZ_JBHSNC010000036.1"/>
</dbReference>
<evidence type="ECO:0000256" key="5">
    <source>
        <dbReference type="ARBA" id="ARBA00022801"/>
    </source>
</evidence>
<sequence>MIEALSRRMAIKLKEVNPEETASVEVMSYALQGILHNAITFITAFLAGILFGHFVDTLIAVVCFMGLRFVSGGFHFKSALACFLFSATIFIGIPFLDLNDHVLMIINGASLVLAALFAPSNIKEHIRVSERYFPVFKLLSVLLVTINFIYLMPVVTLAFFAQAASLIPFKKEVKSL</sequence>
<evidence type="ECO:0000256" key="6">
    <source>
        <dbReference type="ARBA" id="ARBA00022989"/>
    </source>
</evidence>
<evidence type="ECO:0000313" key="9">
    <source>
        <dbReference type="EMBL" id="MFC5530145.1"/>
    </source>
</evidence>
<reference evidence="10" key="1">
    <citation type="journal article" date="2019" name="Int. J. Syst. Evol. Microbiol.">
        <title>The Global Catalogue of Microorganisms (GCM) 10K type strain sequencing project: providing services to taxonomists for standard genome sequencing and annotation.</title>
        <authorList>
            <consortium name="The Broad Institute Genomics Platform"/>
            <consortium name="The Broad Institute Genome Sequencing Center for Infectious Disease"/>
            <person name="Wu L."/>
            <person name="Ma J."/>
        </authorList>
    </citation>
    <scope>NUCLEOTIDE SEQUENCE [LARGE SCALE GENOMIC DNA]</scope>
    <source>
        <strain evidence="10">CGMCC 1.18578</strain>
    </source>
</reference>
<evidence type="ECO:0000256" key="1">
    <source>
        <dbReference type="ARBA" id="ARBA00022475"/>
    </source>
</evidence>
<comment type="caution">
    <text evidence="9">The sequence shown here is derived from an EMBL/GenBank/DDBJ whole genome shotgun (WGS) entry which is preliminary data.</text>
</comment>
<dbReference type="InterPro" id="IPR006741">
    <property type="entry name" value="AgrB"/>
</dbReference>
<evidence type="ECO:0000256" key="3">
    <source>
        <dbReference type="ARBA" id="ARBA00022670"/>
    </source>
</evidence>
<keyword evidence="5" id="KW-0378">Hydrolase</keyword>
<evidence type="ECO:0000313" key="10">
    <source>
        <dbReference type="Proteomes" id="UP001596108"/>
    </source>
</evidence>
<evidence type="ECO:0000256" key="8">
    <source>
        <dbReference type="SAM" id="Phobius"/>
    </source>
</evidence>
<keyword evidence="4 8" id="KW-0812">Transmembrane</keyword>
<accession>A0ABW0QZD5</accession>
<dbReference type="Pfam" id="PF04647">
    <property type="entry name" value="AgrB"/>
    <property type="match status" value="1"/>
</dbReference>
<gene>
    <name evidence="9" type="ORF">ACFPQ4_11975</name>
</gene>
<keyword evidence="7 8" id="KW-0472">Membrane</keyword>